<keyword evidence="2" id="KW-1185">Reference proteome</keyword>
<reference evidence="1 2" key="1">
    <citation type="submission" date="2021-06" db="EMBL/GenBank/DDBJ databases">
        <authorList>
            <person name="Palmer J.M."/>
        </authorList>
    </citation>
    <scope>NUCLEOTIDE SEQUENCE [LARGE SCALE GENOMIC DNA]</scope>
    <source>
        <strain evidence="1 2">AS_MEX2019</strain>
        <tissue evidence="1">Muscle</tissue>
    </source>
</reference>
<dbReference type="Proteomes" id="UP001469553">
    <property type="component" value="Unassembled WGS sequence"/>
</dbReference>
<proteinExistence type="predicted"/>
<sequence>MISDFGKEADPDSVSHGQVRSFTPLDLSGFLKPAPIAPLSCFVFTQKAWLGYPCLPQGGVRRPDWSQLPLAITMREIRGAADKGICHPSGSVHAGRVTAEVGPAAHRP</sequence>
<protein>
    <submittedName>
        <fullName evidence="1">Uncharacterized protein</fullName>
    </submittedName>
</protein>
<comment type="caution">
    <text evidence="1">The sequence shown here is derived from an EMBL/GenBank/DDBJ whole genome shotgun (WGS) entry which is preliminary data.</text>
</comment>
<gene>
    <name evidence="1" type="ORF">AMECASPLE_000671</name>
</gene>
<accession>A0ABV1A5J3</accession>
<evidence type="ECO:0000313" key="2">
    <source>
        <dbReference type="Proteomes" id="UP001469553"/>
    </source>
</evidence>
<evidence type="ECO:0000313" key="1">
    <source>
        <dbReference type="EMBL" id="MEQ2313322.1"/>
    </source>
</evidence>
<organism evidence="1 2">
    <name type="scientific">Ameca splendens</name>
    <dbReference type="NCBI Taxonomy" id="208324"/>
    <lineage>
        <taxon>Eukaryota</taxon>
        <taxon>Metazoa</taxon>
        <taxon>Chordata</taxon>
        <taxon>Craniata</taxon>
        <taxon>Vertebrata</taxon>
        <taxon>Euteleostomi</taxon>
        <taxon>Actinopterygii</taxon>
        <taxon>Neopterygii</taxon>
        <taxon>Teleostei</taxon>
        <taxon>Neoteleostei</taxon>
        <taxon>Acanthomorphata</taxon>
        <taxon>Ovalentaria</taxon>
        <taxon>Atherinomorphae</taxon>
        <taxon>Cyprinodontiformes</taxon>
        <taxon>Goodeidae</taxon>
        <taxon>Ameca</taxon>
    </lineage>
</organism>
<dbReference type="EMBL" id="JAHRIP010084659">
    <property type="protein sequence ID" value="MEQ2313322.1"/>
    <property type="molecule type" value="Genomic_DNA"/>
</dbReference>
<name>A0ABV1A5J3_9TELE</name>